<evidence type="ECO:0000256" key="1">
    <source>
        <dbReference type="ARBA" id="ARBA00005591"/>
    </source>
</evidence>
<dbReference type="EMBL" id="CAXLJM020000096">
    <property type="protein sequence ID" value="CAL8133053.1"/>
    <property type="molecule type" value="Genomic_DNA"/>
</dbReference>
<organism evidence="6 7">
    <name type="scientific">Orchesella dallaii</name>
    <dbReference type="NCBI Taxonomy" id="48710"/>
    <lineage>
        <taxon>Eukaryota</taxon>
        <taxon>Metazoa</taxon>
        <taxon>Ecdysozoa</taxon>
        <taxon>Arthropoda</taxon>
        <taxon>Hexapoda</taxon>
        <taxon>Collembola</taxon>
        <taxon>Entomobryomorpha</taxon>
        <taxon>Entomobryoidea</taxon>
        <taxon>Orchesellidae</taxon>
        <taxon>Orchesellinae</taxon>
        <taxon>Orchesella</taxon>
    </lineage>
</organism>
<protein>
    <recommendedName>
        <fullName evidence="2">peptide-methionine (S)-S-oxide reductase</fullName>
        <ecNumber evidence="2">1.8.4.11</ecNumber>
    </recommendedName>
    <alternativeName>
        <fullName evidence="4">Peptide-methionine (S)-S-oxide reductase</fullName>
    </alternativeName>
</protein>
<keyword evidence="7" id="KW-1185">Reference proteome</keyword>
<keyword evidence="3" id="KW-0560">Oxidoreductase</keyword>
<name>A0ABP1RQ85_9HEXA</name>
<evidence type="ECO:0000256" key="2">
    <source>
        <dbReference type="ARBA" id="ARBA00012502"/>
    </source>
</evidence>
<sequence length="263" mass="30043">MGKCCSKGPKVDIEKYSDFHQEEPPTPTNDCDKEFLTVKGENATFACGQMWDRQAQLSIDPGVIRTRVGYSTGKKMMPEFSDKFADHVAIIDIEFDPSKTSYENLLNKFWSIHDPTQFNEKPYHTKILYHNIDQKHAAENGLMTLDRKLTKFNYKPPLKRVRTDIEPAKHIFLASMENQHHLLQEDEFLSKVANCSTPKELVYSHLASKLNAFVSGYATVEEVEAQAESLGLKPLVVAYLKDKIPGIQKTEEGFYTIYDESKL</sequence>
<comment type="caution">
    <text evidence="6">The sequence shown here is derived from an EMBL/GenBank/DDBJ whole genome shotgun (WGS) entry which is preliminary data.</text>
</comment>
<dbReference type="Proteomes" id="UP001642540">
    <property type="component" value="Unassembled WGS sequence"/>
</dbReference>
<dbReference type="PANTHER" id="PTHR43774:SF1">
    <property type="entry name" value="PEPTIDE METHIONINE SULFOXIDE REDUCTASE MSRA 2"/>
    <property type="match status" value="1"/>
</dbReference>
<evidence type="ECO:0000256" key="4">
    <source>
        <dbReference type="ARBA" id="ARBA00030643"/>
    </source>
</evidence>
<accession>A0ABP1RQ85</accession>
<evidence type="ECO:0000313" key="6">
    <source>
        <dbReference type="EMBL" id="CAL8133053.1"/>
    </source>
</evidence>
<dbReference type="SUPFAM" id="SSF55068">
    <property type="entry name" value="Peptide methionine sulfoxide reductase"/>
    <property type="match status" value="1"/>
</dbReference>
<dbReference type="EC" id="1.8.4.11" evidence="2"/>
<dbReference type="PANTHER" id="PTHR43774">
    <property type="entry name" value="PEPTIDE METHIONINE SULFOXIDE REDUCTASE"/>
    <property type="match status" value="1"/>
</dbReference>
<reference evidence="6 7" key="1">
    <citation type="submission" date="2024-08" db="EMBL/GenBank/DDBJ databases">
        <authorList>
            <person name="Cucini C."/>
            <person name="Frati F."/>
        </authorList>
    </citation>
    <scope>NUCLEOTIDE SEQUENCE [LARGE SCALE GENOMIC DNA]</scope>
</reference>
<evidence type="ECO:0000256" key="3">
    <source>
        <dbReference type="ARBA" id="ARBA00023002"/>
    </source>
</evidence>
<dbReference type="Pfam" id="PF01625">
    <property type="entry name" value="PMSR"/>
    <property type="match status" value="1"/>
</dbReference>
<gene>
    <name evidence="6" type="ORF">ODALV1_LOCUS24885</name>
</gene>
<dbReference type="InterPro" id="IPR036509">
    <property type="entry name" value="Met_Sox_Rdtase_MsrA_sf"/>
</dbReference>
<feature type="domain" description="Peptide methionine sulphoxide reductase MsrA" evidence="5">
    <location>
        <begin position="43"/>
        <end position="184"/>
    </location>
</feature>
<evidence type="ECO:0000259" key="5">
    <source>
        <dbReference type="Pfam" id="PF01625"/>
    </source>
</evidence>
<proteinExistence type="inferred from homology"/>
<comment type="similarity">
    <text evidence="1">Belongs to the MsrA Met sulfoxide reductase family.</text>
</comment>
<dbReference type="InterPro" id="IPR002569">
    <property type="entry name" value="Met_Sox_Rdtase_MsrA_dom"/>
</dbReference>
<dbReference type="Gene3D" id="3.30.1060.10">
    <property type="entry name" value="Peptide methionine sulphoxide reductase MsrA"/>
    <property type="match status" value="1"/>
</dbReference>
<evidence type="ECO:0000313" key="7">
    <source>
        <dbReference type="Proteomes" id="UP001642540"/>
    </source>
</evidence>